<evidence type="ECO:0000256" key="5">
    <source>
        <dbReference type="ARBA" id="ARBA00022801"/>
    </source>
</evidence>
<comment type="caution">
    <text evidence="12">Lacks conserved residue(s) required for the propagation of feature annotation.</text>
</comment>
<keyword evidence="10 12" id="KW-0326">Glycosidase</keyword>
<dbReference type="GO" id="GO:0005634">
    <property type="term" value="C:nucleus"/>
    <property type="evidence" value="ECO:0007669"/>
    <property type="project" value="UniProtKB-SubCell"/>
</dbReference>
<dbReference type="VEuPathDB" id="PiroplasmaDB:BBBOND_0207310"/>
<evidence type="ECO:0000256" key="4">
    <source>
        <dbReference type="ARBA" id="ARBA00022763"/>
    </source>
</evidence>
<evidence type="ECO:0000256" key="8">
    <source>
        <dbReference type="ARBA" id="ARBA00023204"/>
    </source>
</evidence>
<feature type="domain" description="HhH-GPD" evidence="15">
    <location>
        <begin position="221"/>
        <end position="369"/>
    </location>
</feature>
<proteinExistence type="inferred from homology"/>
<evidence type="ECO:0000256" key="12">
    <source>
        <dbReference type="HAMAP-Rule" id="MF_03183"/>
    </source>
</evidence>
<dbReference type="InterPro" id="IPR000445">
    <property type="entry name" value="HhH_motif"/>
</dbReference>
<comment type="function">
    <text evidence="12">Bifunctional DNA N-glycosylase with associated apurinic/apyrimidinic (AP) lyase function that catalyzes the first step in base excision repair (BER), the primary repair pathway for the repair of oxidative DNA damage. The DNA N-glycosylase activity releases the damaged DNA base from DNA by cleaving the N-glycosidic bond, leaving an AP site. The AP lyase activity cleaves the phosphodiester bond 3' to the AP site by a beta-elimination. Primarily recognizes and repairs oxidative base damage of pyrimidines.</text>
</comment>
<dbReference type="Gene3D" id="1.10.340.30">
    <property type="entry name" value="Hypothetical protein, domain 2"/>
    <property type="match status" value="1"/>
</dbReference>
<dbReference type="Proteomes" id="UP000033188">
    <property type="component" value="Chromosome 2"/>
</dbReference>
<dbReference type="AlphaFoldDB" id="A0A061DCH8"/>
<dbReference type="GO" id="GO:0046872">
    <property type="term" value="F:metal ion binding"/>
    <property type="evidence" value="ECO:0007669"/>
    <property type="project" value="UniProtKB-KW"/>
</dbReference>
<dbReference type="InterPro" id="IPR003265">
    <property type="entry name" value="HhH-GPD_domain"/>
</dbReference>
<keyword evidence="5 12" id="KW-0378">Hydrolase</keyword>
<dbReference type="EC" id="3.2.2.-" evidence="12"/>
<keyword evidence="6" id="KW-0408">Iron</keyword>
<dbReference type="FunFam" id="1.10.340.30:FF:000005">
    <property type="entry name" value="Endonuclease III-like protein 1"/>
    <property type="match status" value="1"/>
</dbReference>
<dbReference type="GO" id="GO:0000703">
    <property type="term" value="F:oxidized pyrimidine nucleobase lesion DNA N-glycosylase activity"/>
    <property type="evidence" value="ECO:0007669"/>
    <property type="project" value="UniProtKB-UniRule"/>
</dbReference>
<evidence type="ECO:0000256" key="11">
    <source>
        <dbReference type="ARBA" id="ARBA00044632"/>
    </source>
</evidence>
<feature type="signal peptide" evidence="14">
    <location>
        <begin position="1"/>
        <end position="26"/>
    </location>
</feature>
<dbReference type="EMBL" id="LK391708">
    <property type="protein sequence ID" value="CDR95575.1"/>
    <property type="molecule type" value="Genomic_DNA"/>
</dbReference>
<evidence type="ECO:0000256" key="10">
    <source>
        <dbReference type="ARBA" id="ARBA00023295"/>
    </source>
</evidence>
<dbReference type="InterPro" id="IPR011257">
    <property type="entry name" value="DNA_glycosylase"/>
</dbReference>
<dbReference type="InterPro" id="IPR004036">
    <property type="entry name" value="Endonuclease-III-like_CS2"/>
</dbReference>
<keyword evidence="12" id="KW-0539">Nucleus</keyword>
<dbReference type="OrthoDB" id="2099276at2759"/>
<keyword evidence="12" id="KW-0496">Mitochondrion</keyword>
<evidence type="ECO:0000256" key="14">
    <source>
        <dbReference type="SAM" id="SignalP"/>
    </source>
</evidence>
<accession>A0A061DCH8</accession>
<evidence type="ECO:0000313" key="17">
    <source>
        <dbReference type="Proteomes" id="UP000033188"/>
    </source>
</evidence>
<evidence type="ECO:0000256" key="1">
    <source>
        <dbReference type="ARBA" id="ARBA00008343"/>
    </source>
</evidence>
<keyword evidence="9 12" id="KW-0456">Lyase</keyword>
<keyword evidence="14" id="KW-0732">Signal</keyword>
<dbReference type="Pfam" id="PF00730">
    <property type="entry name" value="HhH-GPD"/>
    <property type="match status" value="1"/>
</dbReference>
<evidence type="ECO:0000256" key="7">
    <source>
        <dbReference type="ARBA" id="ARBA00023014"/>
    </source>
</evidence>
<keyword evidence="17" id="KW-1185">Reference proteome</keyword>
<evidence type="ECO:0000256" key="3">
    <source>
        <dbReference type="ARBA" id="ARBA00022723"/>
    </source>
</evidence>
<dbReference type="RefSeq" id="XP_012767761.1">
    <property type="nucleotide sequence ID" value="XM_012912307.1"/>
</dbReference>
<dbReference type="PROSITE" id="PS01155">
    <property type="entry name" value="ENDONUCLEASE_III_2"/>
    <property type="match status" value="1"/>
</dbReference>
<organism evidence="16 17">
    <name type="scientific">Babesia bigemina</name>
    <dbReference type="NCBI Taxonomy" id="5866"/>
    <lineage>
        <taxon>Eukaryota</taxon>
        <taxon>Sar</taxon>
        <taxon>Alveolata</taxon>
        <taxon>Apicomplexa</taxon>
        <taxon>Aconoidasida</taxon>
        <taxon>Piroplasmida</taxon>
        <taxon>Babesiidae</taxon>
        <taxon>Babesia</taxon>
    </lineage>
</organism>
<dbReference type="EC" id="4.2.99.18" evidence="12"/>
<evidence type="ECO:0000259" key="15">
    <source>
        <dbReference type="SMART" id="SM00478"/>
    </source>
</evidence>
<sequence length="396" mass="43450">MAATWRRPWFKLLALALCSLKSLVRGVRNLRLTVGKSHCWIAPAGLRIRVSQSATLVEQPTDTPHLTEILESTANPGHDSVKQHIENILNPTVSLESLVNIMARGKQPRAESLGAPADSEASTATQSPARVKKVKQILAKKPKVEYDNDYIELQYDTKTQPFRHVGENECSIPNFSNVWNAIVDMRQDKNAPVDTMGAHCCADESADKATYEYQTLIACMLSSQTKDAVTAAAMDALKARGLNVETVAKMPEEELDSLISKVGFHKTKAKHIKQATDIIIEQYNGRVPDSIQELVSLPGVGPKMANLVMQLAFKRINGIAVDLHVHRIANRLGWVKTKTPEETRLKLQALLPQKLWAEINHLLVGFGQTICVAAGPGCATCAANTWCPTGRANLAK</sequence>
<reference evidence="17" key="1">
    <citation type="submission" date="2014-06" db="EMBL/GenBank/DDBJ databases">
        <authorList>
            <person name="Aslett M."/>
            <person name="De Silva N."/>
        </authorList>
    </citation>
    <scope>NUCLEOTIDE SEQUENCE [LARGE SCALE GENOMIC DNA]</scope>
    <source>
        <strain evidence="17">Bond</strain>
    </source>
</reference>
<dbReference type="GO" id="GO:0003677">
    <property type="term" value="F:DNA binding"/>
    <property type="evidence" value="ECO:0007669"/>
    <property type="project" value="UniProtKB-UniRule"/>
</dbReference>
<dbReference type="GO" id="GO:0006289">
    <property type="term" value="P:nucleotide-excision repair"/>
    <property type="evidence" value="ECO:0007669"/>
    <property type="project" value="TreeGrafter"/>
</dbReference>
<feature type="region of interest" description="Disordered" evidence="13">
    <location>
        <begin position="109"/>
        <end position="128"/>
    </location>
</feature>
<dbReference type="InterPro" id="IPR023170">
    <property type="entry name" value="HhH_base_excis_C"/>
</dbReference>
<feature type="chain" id="PRO_5001596020" description="Endonuclease III homolog" evidence="14">
    <location>
        <begin position="27"/>
        <end position="396"/>
    </location>
</feature>
<keyword evidence="7" id="KW-0411">Iron-sulfur</keyword>
<dbReference type="PANTHER" id="PTHR43286">
    <property type="entry name" value="ENDONUCLEASE III-LIKE PROTEIN 1"/>
    <property type="match status" value="1"/>
</dbReference>
<gene>
    <name evidence="12" type="primary">NTH1</name>
    <name evidence="16" type="ORF">BBBOND_0207310</name>
</gene>
<dbReference type="GO" id="GO:0051539">
    <property type="term" value="F:4 iron, 4 sulfur cluster binding"/>
    <property type="evidence" value="ECO:0007669"/>
    <property type="project" value="UniProtKB-KW"/>
</dbReference>
<dbReference type="STRING" id="5866.A0A061DCH8"/>
<dbReference type="GO" id="GO:0005739">
    <property type="term" value="C:mitochondrion"/>
    <property type="evidence" value="ECO:0007669"/>
    <property type="project" value="UniProtKB-SubCell"/>
</dbReference>
<dbReference type="HAMAP" id="MF_03183">
    <property type="entry name" value="Endonuclease_III_Nth"/>
    <property type="match status" value="1"/>
</dbReference>
<dbReference type="CDD" id="cd00056">
    <property type="entry name" value="ENDO3c"/>
    <property type="match status" value="1"/>
</dbReference>
<dbReference type="GO" id="GO:0140078">
    <property type="term" value="F:class I DNA-(apurinic or apyrimidinic site) endonuclease activity"/>
    <property type="evidence" value="ECO:0007669"/>
    <property type="project" value="UniProtKB-EC"/>
</dbReference>
<dbReference type="GeneID" id="24564116"/>
<comment type="catalytic activity">
    <reaction evidence="11 12">
        <text>2'-deoxyribonucleotide-(2'-deoxyribose 5'-phosphate)-2'-deoxyribonucleotide-DNA = a 3'-end 2'-deoxyribonucleotide-(2,3-dehydro-2,3-deoxyribose 5'-phosphate)-DNA + a 5'-end 5'-phospho-2'-deoxyribonucleoside-DNA + H(+)</text>
        <dbReference type="Rhea" id="RHEA:66592"/>
        <dbReference type="Rhea" id="RHEA-COMP:13180"/>
        <dbReference type="Rhea" id="RHEA-COMP:16897"/>
        <dbReference type="Rhea" id="RHEA-COMP:17067"/>
        <dbReference type="ChEBI" id="CHEBI:15378"/>
        <dbReference type="ChEBI" id="CHEBI:136412"/>
        <dbReference type="ChEBI" id="CHEBI:157695"/>
        <dbReference type="ChEBI" id="CHEBI:167181"/>
        <dbReference type="EC" id="4.2.99.18"/>
    </reaction>
</comment>
<name>A0A061DCH8_BABBI</name>
<keyword evidence="4 12" id="KW-0227">DNA damage</keyword>
<dbReference type="SMART" id="SM00478">
    <property type="entry name" value="ENDO3c"/>
    <property type="match status" value="1"/>
</dbReference>
<comment type="similarity">
    <text evidence="1 12">Belongs to the Nth/MutY family.</text>
</comment>
<evidence type="ECO:0000256" key="9">
    <source>
        <dbReference type="ARBA" id="ARBA00023239"/>
    </source>
</evidence>
<keyword evidence="8 12" id="KW-0234">DNA repair</keyword>
<evidence type="ECO:0000256" key="13">
    <source>
        <dbReference type="SAM" id="MobiDB-lite"/>
    </source>
</evidence>
<dbReference type="KEGG" id="bbig:BBBOND_0207310"/>
<dbReference type="GO" id="GO:0006285">
    <property type="term" value="P:base-excision repair, AP site formation"/>
    <property type="evidence" value="ECO:0007669"/>
    <property type="project" value="UniProtKB-UniRule"/>
</dbReference>
<dbReference type="InterPro" id="IPR030841">
    <property type="entry name" value="NTH1"/>
</dbReference>
<dbReference type="Pfam" id="PF00633">
    <property type="entry name" value="HHH"/>
    <property type="match status" value="1"/>
</dbReference>
<keyword evidence="2" id="KW-0004">4Fe-4S</keyword>
<keyword evidence="3" id="KW-0479">Metal-binding</keyword>
<protein>
    <recommendedName>
        <fullName evidence="12">Endonuclease III homolog</fullName>
        <ecNumber evidence="12">3.2.2.-</ecNumber>
        <ecNumber evidence="12">4.2.99.18</ecNumber>
    </recommendedName>
    <alternativeName>
        <fullName evidence="12">Bifunctional DNA N-glycosylase/DNA-(apurinic or apyrimidinic site) lyase</fullName>
        <shortName evidence="12">DNA glycosylase/AP lyase</shortName>
    </alternativeName>
</protein>
<evidence type="ECO:0000313" key="16">
    <source>
        <dbReference type="EMBL" id="CDR95575.1"/>
    </source>
</evidence>
<evidence type="ECO:0000256" key="2">
    <source>
        <dbReference type="ARBA" id="ARBA00022485"/>
    </source>
</evidence>
<dbReference type="Gene3D" id="1.10.1670.10">
    <property type="entry name" value="Helix-hairpin-Helix base-excision DNA repair enzymes (C-terminal)"/>
    <property type="match status" value="1"/>
</dbReference>
<dbReference type="PANTHER" id="PTHR43286:SF1">
    <property type="entry name" value="ENDONUCLEASE III-LIKE PROTEIN 1"/>
    <property type="match status" value="1"/>
</dbReference>
<comment type="subcellular location">
    <subcellularLocation>
        <location evidence="12">Nucleus</location>
    </subcellularLocation>
    <subcellularLocation>
        <location evidence="12">Mitochondrion</location>
    </subcellularLocation>
</comment>
<dbReference type="SUPFAM" id="SSF48150">
    <property type="entry name" value="DNA-glycosylase"/>
    <property type="match status" value="1"/>
</dbReference>
<evidence type="ECO:0000256" key="6">
    <source>
        <dbReference type="ARBA" id="ARBA00023004"/>
    </source>
</evidence>